<feature type="domain" description="Carrier" evidence="5">
    <location>
        <begin position="2027"/>
        <end position="2104"/>
    </location>
</feature>
<dbReference type="InterPro" id="IPR010071">
    <property type="entry name" value="AA_adenyl_dom"/>
</dbReference>
<dbReference type="NCBIfam" id="TIGR01733">
    <property type="entry name" value="AA-adenyl-dom"/>
    <property type="match status" value="2"/>
</dbReference>
<dbReference type="InterPro" id="IPR025110">
    <property type="entry name" value="AMP-bd_C"/>
</dbReference>
<dbReference type="Pfam" id="PF00550">
    <property type="entry name" value="PP-binding"/>
    <property type="match status" value="2"/>
</dbReference>
<keyword evidence="2" id="KW-0596">Phosphopantetheine</keyword>
<dbReference type="PANTHER" id="PTHR45527">
    <property type="entry name" value="NONRIBOSOMAL PEPTIDE SYNTHETASE"/>
    <property type="match status" value="1"/>
</dbReference>
<accession>L7LF04</accession>
<dbReference type="OrthoDB" id="4501954at2"/>
<dbReference type="Pfam" id="PF13193">
    <property type="entry name" value="AMP-binding_C"/>
    <property type="match status" value="1"/>
</dbReference>
<dbReference type="InterPro" id="IPR023213">
    <property type="entry name" value="CAT-like_dom_sf"/>
</dbReference>
<name>L7LF04_9ACTN</name>
<evidence type="ECO:0000256" key="1">
    <source>
        <dbReference type="ARBA" id="ARBA00001957"/>
    </source>
</evidence>
<protein>
    <submittedName>
        <fullName evidence="6">Putative non-ribosomal peptide synthetase</fullName>
    </submittedName>
</protein>
<feature type="compositionally biased region" description="Low complexity" evidence="4">
    <location>
        <begin position="1636"/>
        <end position="1647"/>
    </location>
</feature>
<dbReference type="FunFam" id="3.40.50.980:FF:000002">
    <property type="entry name" value="Enterobactin synthetase component F"/>
    <property type="match status" value="1"/>
</dbReference>
<feature type="region of interest" description="Disordered" evidence="4">
    <location>
        <begin position="938"/>
        <end position="961"/>
    </location>
</feature>
<dbReference type="GO" id="GO:0031177">
    <property type="term" value="F:phosphopantetheine binding"/>
    <property type="evidence" value="ECO:0007669"/>
    <property type="project" value="InterPro"/>
</dbReference>
<dbReference type="Gene3D" id="1.10.1200.10">
    <property type="entry name" value="ACP-like"/>
    <property type="match status" value="2"/>
</dbReference>
<feature type="domain" description="Carrier" evidence="5">
    <location>
        <begin position="957"/>
        <end position="1032"/>
    </location>
</feature>
<dbReference type="InterPro" id="IPR006162">
    <property type="entry name" value="Ppantetheine_attach_site"/>
</dbReference>
<feature type="region of interest" description="Disordered" evidence="4">
    <location>
        <begin position="1035"/>
        <end position="1055"/>
    </location>
</feature>
<sequence length="2549" mass="269718">MKLAEIMPLTPVQDGLLYASSLDPADADPYIVQADIGLHGALDPVLLQRSAQAVFDRHPNLRAAFRRRKNGEPVALILDGARIGWTEHDLSGSPQAHRYWAALGDAERDRRFDLASPPLLRLTLGRFGEDRWRLLFTHHHLLLDGWSSPLLLREIVLTYADGGSTAALPAVRQFRDYLAWLDQQDTAAALARWTQLLDGTATATMIAHDDGAGLGGRPREVRCDGLGDLGDRLAARARTAGLTLGSLLQTAWGLTLGLHTGLSDVLFGATVSGRSPEFSGAETVIGMTIGAIPVRVRAHGDHSLLEIAATVQHDQAQVLNDHWVGLPAIAGAAGMSALFDTLLVVENHPASSAALNQAFAAAGLTPDGISPRDSTHYPLTVQAIVEPELQIRLHHLPAAVSEHRAGRLARTLIEVLTRLADDPAATAAALRADGPDEVAALLQQGTGPKPESTELAALLQPAGAAADRLIVRDDHRALTADALEQRVTALSTRLREAGAGADAVVAIALPRSVDSLTAVLAVLRAGAAVLPLDLEYPRDLLAYTLADARPAVVLTTAQTRLPDHDAAVIRVDELRSVDMSPTQPVSAPPVYRAGDLAYLVYTSGSTGLPKAVAGTRDGLAVRLSWAGRLWPARPGEIRLAKSSLAFIDGLTELLGAFTAGATIVMADDAQRTDPAAQALLLTDAGINQLTAVPSLAATLAGIAPAACAGLTRWILSGEPLRAGVVADLARVSPHAQLVNSYGSSEVVGDVTVAELATEDVTAAESASIGRPVPGTSVVLLDDLLRPVPRGTMGEIYLAGRQVVRGYLHRPALTAERFVANPFGPGRLYRTGDLGRWRRDGRLEFHGRTDGQVKIRGHRVETAGIEASLQQIPGVTAAAVAGRTDAAGTQGLWAYVTVAGGPGAPTAADIQRALAERVPAPQVPAVLLLEELPSLPNGKVNRRALPDPQTLAPTPGRSPVTPTEHTLAQIFADLLGVGAVGADDDFFALGGHSLLATRLAHRAATEWGVELPIRSVFDQPSPALLAAEIDRLRAEPDRSRPVPLTRPDPLPASPAQQGVWSAEQLTAAGSGRHGAAYHLPFRLRLHGPLDAAALRAAAADLVDRHEALRTVLFTADDGRLHMRIQPAGTVPEFAVHRGPQAPAALNEAAGRPFAPATDLPLRVDVAELTAHEHLLQLTVHHTAADEWCAPLLFDDLAEHYRHRLAGGAPAGPDPAVQYADAVAWQTGELDRPGPDGITLRDRERAFWAQTLRAAPDELALPYDHRRPEHPTGRGGTVDFTVDARLGAALQALALAHRATGFMIAHAALVTVLHQLTGSRDLPVGTPVANRTHPDLQGVVGMFTNTVVLRTVLDDDPTVAELIAQVREVDLAALEHQLLPFAEIVEAVDPPRRYGRNPLFQTMLQYRGPVPEPEFAGLTAGVEPSVPSWAKFDLTVELLEHTGGPGLSGRIEFSSDLFQRETVERIAAMLVTALEQMAAAPQAPLAGLDLTPPADRLQIAGFNDTARTVADTDLPDLFARTVAAHPQVPAVIAGTDRLTYAQMAAAVDRLGRRLRAVGAGVDGLVAVDLPRSAALLVTVLAAHRIGAAYLPLDRDLPPARRRFLLEDAAPAVLVTDRTDLPDEGIPAVRVDTRGTPVGGPSLASGPAALPAPGSLPSGRAAYLLYTSGSTGTPKAVVVDQRAIVNRLEWMQDRFALVPGEPVLHKTPTGFDVSVWELLWPVLAGATVVMADPGAHRDPVRLAQLLTEHRITTVHFVPSMLRAFLAETAQPLPQLRRILCSGEALTAPLRDGVRDRFPTAALHNLYGPTEAAVDVTEIDLTGTSGPQIPIGRPVWNTGLHVLGPDLRERPLGMWGDLYLSGVQLARGYAGRPGLTASAFVASPFSGTGDRMYRTGDIARWTAAGVVEYAGRSDGQLKLRGQRVEPGEIEQALLATGRLAQAVAIGHTTADGRTVLAAYGVAADPHAAVDVPALLAEAAATLPAHLVPATVTMLDALPVTVNGKLDRSRLPDPVTVRSGAAVDGAAEESAAQESAAEQTVAEVFGQVLHLPEAMGVHREDDFFALGGDSIVAITVINRLRRRGLEVDIAQIFTDRTVAALAAAARPVAVAPAPAASIERTRPLPLTPITARLAARSGRWQSLTQSMTVVLPDAIDPARVTAVLDTVLRRHEALRQQVEVDRNAAGMWTVHCAPPGSPAAADVLTVQRRTDTPTPDEFADLAASAQARLDPATGRCLQAVAVLTPAAGWLILVAHHLAVDVVSWRILLDDLAEADAALSAGSDPALPPPATGYAAYTDAVHAKANGREMIAEATRWRTTLAGAAPLWPDAVPGVQDELRSTTVTLTAPETTGFLTAESVTAHFVAAVAGAIDRWRTATGHAPEPFLIDVEGHGRDLLDDDLSETVGWLTALWPVRYDPADPGPAALLPQLAQPGYGYGLARYANPRTARVLSRSPRAQVLVNYLGVLDLSGDAGPWRPAPASRWTRTTPEPDLSVDHPLTVDGRVQRDADGTALLTVELTWSSTVLSTDDLAALTSALHRELTCPGADRTGTMT</sequence>
<dbReference type="GO" id="GO:0044550">
    <property type="term" value="P:secondary metabolite biosynthetic process"/>
    <property type="evidence" value="ECO:0007669"/>
    <property type="project" value="TreeGrafter"/>
</dbReference>
<dbReference type="EMBL" id="BANT01000044">
    <property type="protein sequence ID" value="GAC58633.1"/>
    <property type="molecule type" value="Genomic_DNA"/>
</dbReference>
<dbReference type="STRING" id="1121927.GOHSU_44_00330"/>
<dbReference type="InterPro" id="IPR000873">
    <property type="entry name" value="AMP-dep_synth/lig_dom"/>
</dbReference>
<dbReference type="Gene3D" id="3.40.50.980">
    <property type="match status" value="2"/>
</dbReference>
<dbReference type="Pfam" id="PF00668">
    <property type="entry name" value="Condensation"/>
    <property type="match status" value="3"/>
</dbReference>
<dbReference type="GO" id="GO:0008610">
    <property type="term" value="P:lipid biosynthetic process"/>
    <property type="evidence" value="ECO:0007669"/>
    <property type="project" value="UniProtKB-ARBA"/>
</dbReference>
<dbReference type="RefSeq" id="WP_005943139.1">
    <property type="nucleotide sequence ID" value="NZ_ATVK01000061.1"/>
</dbReference>
<dbReference type="CDD" id="cd05930">
    <property type="entry name" value="A_NRPS"/>
    <property type="match status" value="1"/>
</dbReference>
<feature type="region of interest" description="Disordered" evidence="4">
    <location>
        <begin position="1622"/>
        <end position="1647"/>
    </location>
</feature>
<dbReference type="SUPFAM" id="SSF52777">
    <property type="entry name" value="CoA-dependent acyltransferases"/>
    <property type="match status" value="6"/>
</dbReference>
<evidence type="ECO:0000313" key="7">
    <source>
        <dbReference type="Proteomes" id="UP000053405"/>
    </source>
</evidence>
<evidence type="ECO:0000256" key="2">
    <source>
        <dbReference type="ARBA" id="ARBA00022450"/>
    </source>
</evidence>
<dbReference type="InterPro" id="IPR036736">
    <property type="entry name" value="ACP-like_sf"/>
</dbReference>
<dbReference type="PROSITE" id="PS50075">
    <property type="entry name" value="CARRIER"/>
    <property type="match status" value="2"/>
</dbReference>
<dbReference type="GO" id="GO:0003824">
    <property type="term" value="F:catalytic activity"/>
    <property type="evidence" value="ECO:0007669"/>
    <property type="project" value="InterPro"/>
</dbReference>
<dbReference type="GO" id="GO:0005737">
    <property type="term" value="C:cytoplasm"/>
    <property type="evidence" value="ECO:0007669"/>
    <property type="project" value="TreeGrafter"/>
</dbReference>
<dbReference type="Gene3D" id="2.30.38.10">
    <property type="entry name" value="Luciferase, Domain 3"/>
    <property type="match status" value="1"/>
</dbReference>
<dbReference type="InterPro" id="IPR009081">
    <property type="entry name" value="PP-bd_ACP"/>
</dbReference>
<comment type="caution">
    <text evidence="6">The sequence shown here is derived from an EMBL/GenBank/DDBJ whole genome shotgun (WGS) entry which is preliminary data.</text>
</comment>
<dbReference type="Proteomes" id="UP000053405">
    <property type="component" value="Unassembled WGS sequence"/>
</dbReference>
<dbReference type="InterPro" id="IPR001242">
    <property type="entry name" value="Condensation_dom"/>
</dbReference>
<dbReference type="UniPathway" id="UPA00011"/>
<dbReference type="SMART" id="SM00823">
    <property type="entry name" value="PKS_PP"/>
    <property type="match status" value="2"/>
</dbReference>
<dbReference type="FunFam" id="1.10.1200.10:FF:000005">
    <property type="entry name" value="Nonribosomal peptide synthetase 1"/>
    <property type="match status" value="1"/>
</dbReference>
<reference evidence="6 7" key="1">
    <citation type="submission" date="2012-12" db="EMBL/GenBank/DDBJ databases">
        <title>Whole genome shotgun sequence of Gordonia hirsuta NBRC 16056.</title>
        <authorList>
            <person name="Isaki-Nakamura S."/>
            <person name="Hosoyama A."/>
            <person name="Tsuchikane K."/>
            <person name="Katsumata H."/>
            <person name="Baba S."/>
            <person name="Yamazaki S."/>
            <person name="Fujita N."/>
        </authorList>
    </citation>
    <scope>NUCLEOTIDE SEQUENCE [LARGE SCALE GENOMIC DNA]</scope>
    <source>
        <strain evidence="6 7">NBRC 16056</strain>
    </source>
</reference>
<dbReference type="PANTHER" id="PTHR45527:SF1">
    <property type="entry name" value="FATTY ACID SYNTHASE"/>
    <property type="match status" value="1"/>
</dbReference>
<dbReference type="SUPFAM" id="SSF47336">
    <property type="entry name" value="ACP-like"/>
    <property type="match status" value="2"/>
</dbReference>
<evidence type="ECO:0000259" key="5">
    <source>
        <dbReference type="PROSITE" id="PS50075"/>
    </source>
</evidence>
<gene>
    <name evidence="6" type="ORF">GOHSU_44_00330</name>
</gene>
<dbReference type="PROSITE" id="PS00012">
    <property type="entry name" value="PHOSPHOPANTETHEINE"/>
    <property type="match status" value="2"/>
</dbReference>
<dbReference type="InterPro" id="IPR042099">
    <property type="entry name" value="ANL_N_sf"/>
</dbReference>
<dbReference type="PROSITE" id="PS00455">
    <property type="entry name" value="AMP_BINDING"/>
    <property type="match status" value="2"/>
</dbReference>
<keyword evidence="3" id="KW-0597">Phosphoprotein</keyword>
<dbReference type="Gene3D" id="3.30.559.10">
    <property type="entry name" value="Chloramphenicol acetyltransferase-like domain"/>
    <property type="match status" value="3"/>
</dbReference>
<dbReference type="eggNOG" id="COG1020">
    <property type="taxonomic scope" value="Bacteria"/>
</dbReference>
<proteinExistence type="predicted"/>
<dbReference type="Gene3D" id="3.40.50.12780">
    <property type="entry name" value="N-terminal domain of ligase-like"/>
    <property type="match status" value="1"/>
</dbReference>
<comment type="cofactor">
    <cofactor evidence="1">
        <name>pantetheine 4'-phosphate</name>
        <dbReference type="ChEBI" id="CHEBI:47942"/>
    </cofactor>
</comment>
<evidence type="ECO:0000256" key="4">
    <source>
        <dbReference type="SAM" id="MobiDB-lite"/>
    </source>
</evidence>
<dbReference type="GO" id="GO:0043041">
    <property type="term" value="P:amino acid activation for nonribosomal peptide biosynthetic process"/>
    <property type="evidence" value="ECO:0007669"/>
    <property type="project" value="TreeGrafter"/>
</dbReference>
<dbReference type="InterPro" id="IPR020845">
    <property type="entry name" value="AMP-binding_CS"/>
</dbReference>
<dbReference type="Gene3D" id="3.30.300.30">
    <property type="match status" value="2"/>
</dbReference>
<organism evidence="6 7">
    <name type="scientific">Gordonia hirsuta DSM 44140 = NBRC 16056</name>
    <dbReference type="NCBI Taxonomy" id="1121927"/>
    <lineage>
        <taxon>Bacteria</taxon>
        <taxon>Bacillati</taxon>
        <taxon>Actinomycetota</taxon>
        <taxon>Actinomycetes</taxon>
        <taxon>Mycobacteriales</taxon>
        <taxon>Gordoniaceae</taxon>
        <taxon>Gordonia</taxon>
    </lineage>
</organism>
<evidence type="ECO:0000256" key="3">
    <source>
        <dbReference type="ARBA" id="ARBA00022553"/>
    </source>
</evidence>
<dbReference type="InterPro" id="IPR045851">
    <property type="entry name" value="AMP-bd_C_sf"/>
</dbReference>
<dbReference type="Pfam" id="PF00501">
    <property type="entry name" value="AMP-binding"/>
    <property type="match status" value="2"/>
</dbReference>
<keyword evidence="7" id="KW-1185">Reference proteome</keyword>
<dbReference type="SUPFAM" id="SSF56801">
    <property type="entry name" value="Acetyl-CoA synthetase-like"/>
    <property type="match status" value="2"/>
</dbReference>
<dbReference type="Gene3D" id="3.30.559.30">
    <property type="entry name" value="Nonribosomal peptide synthetase, condensation domain"/>
    <property type="match status" value="3"/>
</dbReference>
<evidence type="ECO:0000313" key="6">
    <source>
        <dbReference type="EMBL" id="GAC58633.1"/>
    </source>
</evidence>
<dbReference type="InterPro" id="IPR020806">
    <property type="entry name" value="PKS_PP-bd"/>
</dbReference>